<dbReference type="InterPro" id="IPR006091">
    <property type="entry name" value="Acyl-CoA_Oxase/DH_mid-dom"/>
</dbReference>
<dbReference type="SUPFAM" id="SSF56645">
    <property type="entry name" value="Acyl-CoA dehydrogenase NM domain-like"/>
    <property type="match status" value="1"/>
</dbReference>
<dbReference type="Proteomes" id="UP000013968">
    <property type="component" value="Chromosome"/>
</dbReference>
<comment type="cofactor">
    <cofactor evidence="1 6">
        <name>FAD</name>
        <dbReference type="ChEBI" id="CHEBI:57692"/>
    </cofactor>
</comment>
<evidence type="ECO:0000313" key="11">
    <source>
        <dbReference type="Proteomes" id="UP000013968"/>
    </source>
</evidence>
<dbReference type="Gene3D" id="1.10.540.10">
    <property type="entry name" value="Acyl-CoA dehydrogenase/oxidase, N-terminal domain"/>
    <property type="match status" value="1"/>
</dbReference>
<dbReference type="GO" id="GO:0003995">
    <property type="term" value="F:acyl-CoA dehydrogenase activity"/>
    <property type="evidence" value="ECO:0007669"/>
    <property type="project" value="InterPro"/>
</dbReference>
<dbReference type="EMBL" id="CP003410">
    <property type="protein sequence ID" value="AGM09319.1"/>
    <property type="molecule type" value="Genomic_DNA"/>
</dbReference>
<dbReference type="InterPro" id="IPR013786">
    <property type="entry name" value="AcylCoA_DH/ox_N"/>
</dbReference>
<dbReference type="PROSITE" id="PS00072">
    <property type="entry name" value="ACYL_COA_DH_1"/>
    <property type="match status" value="1"/>
</dbReference>
<organism evidence="10 11">
    <name type="scientific">Amycolatopsis keratiniphila</name>
    <dbReference type="NCBI Taxonomy" id="129921"/>
    <lineage>
        <taxon>Bacteria</taxon>
        <taxon>Bacillati</taxon>
        <taxon>Actinomycetota</taxon>
        <taxon>Actinomycetes</taxon>
        <taxon>Pseudonocardiales</taxon>
        <taxon>Pseudonocardiaceae</taxon>
        <taxon>Amycolatopsis</taxon>
        <taxon>Amycolatopsis japonica group</taxon>
    </lineage>
</organism>
<feature type="domain" description="Acyl-CoA dehydrogenase/oxidase C-terminal" evidence="7">
    <location>
        <begin position="233"/>
        <end position="381"/>
    </location>
</feature>
<dbReference type="PIRSF" id="PIRSF016578">
    <property type="entry name" value="HsaA"/>
    <property type="match status" value="1"/>
</dbReference>
<dbReference type="InterPro" id="IPR009100">
    <property type="entry name" value="AcylCoA_DH/oxidase_NM_dom_sf"/>
</dbReference>
<feature type="domain" description="Acyl-CoA dehydrogenase/oxidase N-terminal" evidence="9">
    <location>
        <begin position="8"/>
        <end position="118"/>
    </location>
</feature>
<dbReference type="Pfam" id="PF02771">
    <property type="entry name" value="Acyl-CoA_dh_N"/>
    <property type="match status" value="1"/>
</dbReference>
<dbReference type="RefSeq" id="WP_016337022.1">
    <property type="nucleotide sequence ID" value="NC_021252.1"/>
</dbReference>
<dbReference type="PATRIC" id="fig|1156913.3.peg.6872"/>
<dbReference type="Gene3D" id="1.20.140.10">
    <property type="entry name" value="Butyryl-CoA Dehydrogenase, subunit A, domain 3"/>
    <property type="match status" value="1"/>
</dbReference>
<dbReference type="InterPro" id="IPR046373">
    <property type="entry name" value="Acyl-CoA_Oxase/DH_mid-dom_sf"/>
</dbReference>
<evidence type="ECO:0000256" key="4">
    <source>
        <dbReference type="ARBA" id="ARBA00022827"/>
    </source>
</evidence>
<sequence>MIDFRLDDEYEALRKTVEEFARSEVAPVIGDLYEREEFPYEIVAKMADMGLFGLPFPEEYGGMGGDYFALCLTLEELARVDSSVAITVEAGVSLGAMPIYRFGTEEQKEKWLPELCAGTALGAFGLTEPGGGSDAGATRTRAKLDGDTWVINGSKSFITNSGTDITKLVTVTAVTDVKENGRKEISAIIVPSGTPGFAVAPKYSKVGWNCSDTHELSFDDVRVPAENLVGERGRGYAQFLSILDEGRVAIAALSVGLAQGCVDECLRYVKEREAFGHKIGEYQAIQFKIADMEVRTHTARLAYYAAASKMLRGEPFKKEASIAKLVASNAAMDNSRDATQIFGGYGFMNEFPVSRFYRDAKILEIGEGTSEVQRMLIARHLGVA</sequence>
<reference evidence="10 11" key="1">
    <citation type="journal article" date="2013" name="BMC Genomics">
        <title>ContigScape: a Cytoscape plugin facilitating microbial genome gap closing.</title>
        <authorList>
            <person name="Tang B."/>
            <person name="Wang Q."/>
            <person name="Yang M."/>
            <person name="Xie F."/>
            <person name="Zhu Y."/>
            <person name="Zhuo Y."/>
            <person name="Wang S."/>
            <person name="Gao H."/>
            <person name="Ding X."/>
            <person name="Zhang L."/>
            <person name="Zhao G."/>
            <person name="Zheng H."/>
        </authorList>
    </citation>
    <scope>NUCLEOTIDE SEQUENCE [LARGE SCALE GENOMIC DNA]</scope>
    <source>
        <strain evidence="10 11">HCCB10007</strain>
    </source>
</reference>
<evidence type="ECO:0000259" key="7">
    <source>
        <dbReference type="Pfam" id="PF00441"/>
    </source>
</evidence>
<dbReference type="InterPro" id="IPR037069">
    <property type="entry name" value="AcylCoA_DH/ox_N_sf"/>
</dbReference>
<keyword evidence="11" id="KW-1185">Reference proteome</keyword>
<name>R4T139_9PSEU</name>
<evidence type="ECO:0000256" key="3">
    <source>
        <dbReference type="ARBA" id="ARBA00022630"/>
    </source>
</evidence>
<dbReference type="KEGG" id="aoi:AORI_6737"/>
<accession>R4T139</accession>
<dbReference type="InterPro" id="IPR009075">
    <property type="entry name" value="AcylCo_DH/oxidase_C"/>
</dbReference>
<dbReference type="PANTHER" id="PTHR43884:SF12">
    <property type="entry name" value="ISOVALERYL-COA DEHYDROGENASE, MITOCHONDRIAL-RELATED"/>
    <property type="match status" value="1"/>
</dbReference>
<dbReference type="FunFam" id="1.20.140.10:FF:000001">
    <property type="entry name" value="Acyl-CoA dehydrogenase"/>
    <property type="match status" value="1"/>
</dbReference>
<dbReference type="SUPFAM" id="SSF47203">
    <property type="entry name" value="Acyl-CoA dehydrogenase C-terminal domain-like"/>
    <property type="match status" value="1"/>
</dbReference>
<evidence type="ECO:0000256" key="1">
    <source>
        <dbReference type="ARBA" id="ARBA00001974"/>
    </source>
</evidence>
<evidence type="ECO:0000259" key="8">
    <source>
        <dbReference type="Pfam" id="PF02770"/>
    </source>
</evidence>
<dbReference type="FunFam" id="1.10.540.10:FF:000002">
    <property type="entry name" value="Acyl-CoA dehydrogenase FadE19"/>
    <property type="match status" value="1"/>
</dbReference>
<dbReference type="GO" id="GO:0050660">
    <property type="term" value="F:flavin adenine dinucleotide binding"/>
    <property type="evidence" value="ECO:0007669"/>
    <property type="project" value="InterPro"/>
</dbReference>
<dbReference type="Gene3D" id="2.40.110.10">
    <property type="entry name" value="Butyryl-CoA Dehydrogenase, subunit A, domain 2"/>
    <property type="match status" value="1"/>
</dbReference>
<evidence type="ECO:0000256" key="5">
    <source>
        <dbReference type="ARBA" id="ARBA00023002"/>
    </source>
</evidence>
<dbReference type="Pfam" id="PF00441">
    <property type="entry name" value="Acyl-CoA_dh_1"/>
    <property type="match status" value="1"/>
</dbReference>
<evidence type="ECO:0000256" key="6">
    <source>
        <dbReference type="RuleBase" id="RU362125"/>
    </source>
</evidence>
<dbReference type="AlphaFoldDB" id="R4T139"/>
<proteinExistence type="inferred from homology"/>
<dbReference type="HOGENOM" id="CLU_018204_0_2_11"/>
<keyword evidence="3 6" id="KW-0285">Flavoprotein</keyword>
<protein>
    <submittedName>
        <fullName evidence="10">Acyl-CoA dehydrogenase</fullName>
    </submittedName>
</protein>
<dbReference type="FunFam" id="2.40.110.10:FF:000009">
    <property type="entry name" value="Acyl-CoA dehydrogenase"/>
    <property type="match status" value="1"/>
</dbReference>
<dbReference type="PANTHER" id="PTHR43884">
    <property type="entry name" value="ACYL-COA DEHYDROGENASE"/>
    <property type="match status" value="1"/>
</dbReference>
<feature type="domain" description="Acyl-CoA oxidase/dehydrogenase middle" evidence="8">
    <location>
        <begin position="123"/>
        <end position="221"/>
    </location>
</feature>
<dbReference type="InterPro" id="IPR006089">
    <property type="entry name" value="Acyl-CoA_DH_CS"/>
</dbReference>
<gene>
    <name evidence="10" type="primary">bcd</name>
    <name evidence="10" type="ORF">AORI_6737</name>
</gene>
<evidence type="ECO:0000259" key="9">
    <source>
        <dbReference type="Pfam" id="PF02771"/>
    </source>
</evidence>
<dbReference type="Pfam" id="PF02770">
    <property type="entry name" value="Acyl-CoA_dh_M"/>
    <property type="match status" value="1"/>
</dbReference>
<keyword evidence="5 6" id="KW-0560">Oxidoreductase</keyword>
<evidence type="ECO:0000256" key="2">
    <source>
        <dbReference type="ARBA" id="ARBA00009347"/>
    </source>
</evidence>
<dbReference type="InterPro" id="IPR036250">
    <property type="entry name" value="AcylCo_DH-like_C"/>
</dbReference>
<keyword evidence="4 6" id="KW-0274">FAD</keyword>
<dbReference type="PROSITE" id="PS00073">
    <property type="entry name" value="ACYL_COA_DH_2"/>
    <property type="match status" value="1"/>
</dbReference>
<comment type="similarity">
    <text evidence="2 6">Belongs to the acyl-CoA dehydrogenase family.</text>
</comment>
<evidence type="ECO:0000313" key="10">
    <source>
        <dbReference type="EMBL" id="AGM09319.1"/>
    </source>
</evidence>